<keyword evidence="1" id="KW-0694">RNA-binding</keyword>
<dbReference type="GO" id="GO:0003723">
    <property type="term" value="F:RNA binding"/>
    <property type="evidence" value="ECO:0007669"/>
    <property type="project" value="UniProtKB-KW"/>
</dbReference>
<dbReference type="Proteomes" id="UP001212841">
    <property type="component" value="Unassembled WGS sequence"/>
</dbReference>
<feature type="compositionally biased region" description="Gly residues" evidence="3">
    <location>
        <begin position="113"/>
        <end position="135"/>
    </location>
</feature>
<dbReference type="Gene3D" id="3.30.70.330">
    <property type="match status" value="1"/>
</dbReference>
<reference evidence="4" key="1">
    <citation type="submission" date="2020-05" db="EMBL/GenBank/DDBJ databases">
        <title>Phylogenomic resolution of chytrid fungi.</title>
        <authorList>
            <person name="Stajich J.E."/>
            <person name="Amses K."/>
            <person name="Simmons R."/>
            <person name="Seto K."/>
            <person name="Myers J."/>
            <person name="Bonds A."/>
            <person name="Quandt C.A."/>
            <person name="Barry K."/>
            <person name="Liu P."/>
            <person name="Grigoriev I."/>
            <person name="Longcore J.E."/>
            <person name="James T.Y."/>
        </authorList>
    </citation>
    <scope>NUCLEOTIDE SEQUENCE</scope>
    <source>
        <strain evidence="4">JEL0318</strain>
    </source>
</reference>
<feature type="coiled-coil region" evidence="2">
    <location>
        <begin position="54"/>
        <end position="106"/>
    </location>
</feature>
<evidence type="ECO:0000256" key="1">
    <source>
        <dbReference type="ARBA" id="ARBA00022884"/>
    </source>
</evidence>
<keyword evidence="5" id="KW-1185">Reference proteome</keyword>
<dbReference type="EMBL" id="JADGJD010002067">
    <property type="protein sequence ID" value="KAJ3035269.1"/>
    <property type="molecule type" value="Genomic_DNA"/>
</dbReference>
<sequence length="266" mass="28912">MENQKKLVAKMSDPKLSAEKKKAYQEQFQQLTGMVKQFSSKKVAQMEMLKPAEQKAKEKEKERLDRELDLLSSRPDWEGGDEGGVNQALKEQLESLKVKAEQQGIDPAAVLQGGAGRGRGGYGRGRGRGAFGRGGARSLDNRTTKIKVTGVPPADHENVKAHLMQFGEVISAEFKDTEDFGVVHFKNRWEAEKAFVKPPTIDSAPALKFSWLNEPAAAPVIKTEEAPAAADAVNGGAGDAAGGSAEVVAGFDEFEEDDTGDRNWKR</sequence>
<keyword evidence="2" id="KW-0175">Coiled coil</keyword>
<evidence type="ECO:0008006" key="6">
    <source>
        <dbReference type="Google" id="ProtNLM"/>
    </source>
</evidence>
<evidence type="ECO:0000256" key="2">
    <source>
        <dbReference type="SAM" id="Coils"/>
    </source>
</evidence>
<comment type="caution">
    <text evidence="4">The sequence shown here is derived from an EMBL/GenBank/DDBJ whole genome shotgun (WGS) entry which is preliminary data.</text>
</comment>
<organism evidence="4 5">
    <name type="scientific">Rhizophlyctis rosea</name>
    <dbReference type="NCBI Taxonomy" id="64517"/>
    <lineage>
        <taxon>Eukaryota</taxon>
        <taxon>Fungi</taxon>
        <taxon>Fungi incertae sedis</taxon>
        <taxon>Chytridiomycota</taxon>
        <taxon>Chytridiomycota incertae sedis</taxon>
        <taxon>Chytridiomycetes</taxon>
        <taxon>Rhizophlyctidales</taxon>
        <taxon>Rhizophlyctidaceae</taxon>
        <taxon>Rhizophlyctis</taxon>
    </lineage>
</organism>
<name>A0AAD5S1T1_9FUNG</name>
<proteinExistence type="predicted"/>
<dbReference type="Pfam" id="PF14605">
    <property type="entry name" value="Nup35_RRM_2"/>
    <property type="match status" value="1"/>
</dbReference>
<gene>
    <name evidence="4" type="ORF">HK097_004249</name>
</gene>
<evidence type="ECO:0000313" key="4">
    <source>
        <dbReference type="EMBL" id="KAJ3035269.1"/>
    </source>
</evidence>
<dbReference type="InterPro" id="IPR012677">
    <property type="entry name" value="Nucleotide-bd_a/b_plait_sf"/>
</dbReference>
<accession>A0AAD5S1T1</accession>
<evidence type="ECO:0000256" key="3">
    <source>
        <dbReference type="SAM" id="MobiDB-lite"/>
    </source>
</evidence>
<dbReference type="AlphaFoldDB" id="A0AAD5S1T1"/>
<protein>
    <recommendedName>
        <fullName evidence="6">RRM domain-containing protein</fullName>
    </recommendedName>
</protein>
<dbReference type="SUPFAM" id="SSF54928">
    <property type="entry name" value="RNA-binding domain, RBD"/>
    <property type="match status" value="1"/>
</dbReference>
<dbReference type="InterPro" id="IPR035979">
    <property type="entry name" value="RBD_domain_sf"/>
</dbReference>
<dbReference type="PANTHER" id="PTHR14398">
    <property type="entry name" value="RNA RECOGNITION RRM/RNP DOMAIN"/>
    <property type="match status" value="1"/>
</dbReference>
<evidence type="ECO:0000313" key="5">
    <source>
        <dbReference type="Proteomes" id="UP001212841"/>
    </source>
</evidence>
<feature type="region of interest" description="Disordered" evidence="3">
    <location>
        <begin position="110"/>
        <end position="138"/>
    </location>
</feature>
<dbReference type="InterPro" id="IPR045137">
    <property type="entry name" value="RBM26/27"/>
</dbReference>
<dbReference type="GO" id="GO:0005634">
    <property type="term" value="C:nucleus"/>
    <property type="evidence" value="ECO:0007669"/>
    <property type="project" value="TreeGrafter"/>
</dbReference>
<dbReference type="PANTHER" id="PTHR14398:SF0">
    <property type="entry name" value="ZINC FINGER PROTEIN SWM"/>
    <property type="match status" value="1"/>
</dbReference>